<protein>
    <recommendedName>
        <fullName evidence="4">Zeta toxin domain-containing protein</fullName>
    </recommendedName>
</protein>
<feature type="coiled-coil region" evidence="3">
    <location>
        <begin position="36"/>
        <end position="63"/>
    </location>
</feature>
<evidence type="ECO:0000313" key="5">
    <source>
        <dbReference type="EMBL" id="QHT21682.1"/>
    </source>
</evidence>
<dbReference type="GO" id="GO:0016301">
    <property type="term" value="F:kinase activity"/>
    <property type="evidence" value="ECO:0007669"/>
    <property type="project" value="InterPro"/>
</dbReference>
<dbReference type="AlphaFoldDB" id="A0A6C0DYY6"/>
<evidence type="ECO:0000256" key="2">
    <source>
        <dbReference type="ARBA" id="ARBA00022840"/>
    </source>
</evidence>
<keyword evidence="1" id="KW-0547">Nucleotide-binding</keyword>
<evidence type="ECO:0000256" key="1">
    <source>
        <dbReference type="ARBA" id="ARBA00022741"/>
    </source>
</evidence>
<dbReference type="InterPro" id="IPR010488">
    <property type="entry name" value="Zeta_toxin_domain"/>
</dbReference>
<keyword evidence="3" id="KW-0175">Coiled coil</keyword>
<sequence>MYIIITVGHSGSGKTRLINKTIEILNLDKNYKMCLVDDLIENNDEYKNKIKELLKDNSELELFEKAYFDVRQKYDYDKVNDDKIKKYIKNKKNIILETTGKNIPKWILSRNWIPINYDIIIAYSLVSVKNLIKRNKQRFKNSIKQFMDDNNATAPRMPNIDKAIIKENVKNIRHTLFKLYKKCIVTHNIEICNGVRINKLLIFDNNYKDMKLIYDNNELIKVDKFKEIINDASK</sequence>
<reference evidence="5" key="1">
    <citation type="journal article" date="2020" name="Nature">
        <title>Giant virus diversity and host interactions through global metagenomics.</title>
        <authorList>
            <person name="Schulz F."/>
            <person name="Roux S."/>
            <person name="Paez-Espino D."/>
            <person name="Jungbluth S."/>
            <person name="Walsh D.A."/>
            <person name="Denef V.J."/>
            <person name="McMahon K.D."/>
            <person name="Konstantinidis K.T."/>
            <person name="Eloe-Fadrosh E.A."/>
            <person name="Kyrpides N.C."/>
            <person name="Woyke T."/>
        </authorList>
    </citation>
    <scope>NUCLEOTIDE SEQUENCE</scope>
    <source>
        <strain evidence="5">GVMAG-M-3300023179-103</strain>
    </source>
</reference>
<dbReference type="GO" id="GO:0005524">
    <property type="term" value="F:ATP binding"/>
    <property type="evidence" value="ECO:0007669"/>
    <property type="project" value="UniProtKB-KW"/>
</dbReference>
<accession>A0A6C0DYY6</accession>
<keyword evidence="2" id="KW-0067">ATP-binding</keyword>
<evidence type="ECO:0000259" key="4">
    <source>
        <dbReference type="Pfam" id="PF06414"/>
    </source>
</evidence>
<dbReference type="Pfam" id="PF06414">
    <property type="entry name" value="Zeta_toxin"/>
    <property type="match status" value="1"/>
</dbReference>
<name>A0A6C0DYY6_9ZZZZ</name>
<dbReference type="SUPFAM" id="SSF52540">
    <property type="entry name" value="P-loop containing nucleoside triphosphate hydrolases"/>
    <property type="match status" value="1"/>
</dbReference>
<proteinExistence type="predicted"/>
<organism evidence="5">
    <name type="scientific">viral metagenome</name>
    <dbReference type="NCBI Taxonomy" id="1070528"/>
    <lineage>
        <taxon>unclassified sequences</taxon>
        <taxon>metagenomes</taxon>
        <taxon>organismal metagenomes</taxon>
    </lineage>
</organism>
<dbReference type="InterPro" id="IPR027417">
    <property type="entry name" value="P-loop_NTPase"/>
</dbReference>
<feature type="domain" description="Zeta toxin" evidence="4">
    <location>
        <begin position="3"/>
        <end position="205"/>
    </location>
</feature>
<dbReference type="Gene3D" id="3.40.50.300">
    <property type="entry name" value="P-loop containing nucleotide triphosphate hydrolases"/>
    <property type="match status" value="1"/>
</dbReference>
<evidence type="ECO:0000256" key="3">
    <source>
        <dbReference type="SAM" id="Coils"/>
    </source>
</evidence>
<dbReference type="EMBL" id="MN739696">
    <property type="protein sequence ID" value="QHT21682.1"/>
    <property type="molecule type" value="Genomic_DNA"/>
</dbReference>